<sequence length="837" mass="96311">MSEKVPDEEYRSPLSCKPPGGITHCFRRRFSEDDNLVLTTSHSEERLSRKATGFIRHLSGELICQPKKQILRETTPRSKSLQRNYSGEITELKSINRQNSGDTIHGSSRSPLKDLQAEVDSHQGGFDSLTGAGQQLSTRMGGADLQQLQRRLEEMNQRWLALMTKSMQIRGRLETNTEQWLRLLHTIEDLLAWILKAQHELKAQRPKLRDHLSVKRSLVEQTLTAGRQYLQGEGEDKRLSTDSGDSADTDETSSLEKSPEREARQLVKKIRRQVRLLNRKWKMTYFQDALDDLQESLSRAEAEKNTWPLIADILIENLPFEIEKTKTYQQAVAPIQGQVDSVNDHVNDFEAANVVLSHVIIHKLEDYKTRLHQSSHHGNGRLQETKCLTIHNSETTHWDHPEMTNLMDALNDLNNARFAAYRTAMKLRLVQKKLCLDLVDLQVATEEFEKQGMKGRNDKLLDVVEVINCVAAMYEASARSHEQLVNVPLCVDLVLNWLLNVYDVTRSGKIRVLSFKVGIVLMCNGHANSRQEINVNQFLDWLRQEPQSLVWVPVMHRLAAAEHARHQAKCNICKTIPIIGLRYRCLRCFNFDMCQNCFFSGRKAKHHKLTHPIQEYCTTTSSGEDIRDFTKVMKNKLKSKRSFRKHPRLGYLPVQTVLEGDALESPAPSPQHSISQDMHSRLELYANRLAEVEQQQATQTPDVDDEHHLIAQYCQSLNGDTSQHALKSPMQIMMAVDVHQKSELEAMIHDLEEENRTLQAEYDRLRTQQEHNNNKSQIEDLPGIDGEFPSHDAEMLAEAKLLRQHKGRLEARMRILEDHNRQLEGQLQRLRHLLDVN</sequence>
<dbReference type="Pfam" id="PF09068">
    <property type="entry name" value="EF-hand_2"/>
    <property type="match status" value="1"/>
</dbReference>
<feature type="domain" description="ZZ-type" evidence="12">
    <location>
        <begin position="565"/>
        <end position="621"/>
    </location>
</feature>
<dbReference type="Gene3D" id="3.30.60.90">
    <property type="match status" value="1"/>
</dbReference>
<dbReference type="SMART" id="SM00291">
    <property type="entry name" value="ZnF_ZZ"/>
    <property type="match status" value="1"/>
</dbReference>
<reference evidence="13" key="1">
    <citation type="submission" date="2022-11" db="EMBL/GenBank/DDBJ databases">
        <title>Centuries of genome instability and evolution in soft-shell clam transmissible cancer (bioRxiv).</title>
        <authorList>
            <person name="Hart S.F.M."/>
            <person name="Yonemitsu M.A."/>
            <person name="Giersch R.M."/>
            <person name="Beal B.F."/>
            <person name="Arriagada G."/>
            <person name="Davis B.W."/>
            <person name="Ostrander E.A."/>
            <person name="Goff S.P."/>
            <person name="Metzger M.J."/>
        </authorList>
    </citation>
    <scope>NUCLEOTIDE SEQUENCE</scope>
    <source>
        <strain evidence="13">MELC-2E11</strain>
        <tissue evidence="13">Siphon/mantle</tissue>
    </source>
</reference>
<evidence type="ECO:0000256" key="3">
    <source>
        <dbReference type="ARBA" id="ARBA00022490"/>
    </source>
</evidence>
<dbReference type="InterPro" id="IPR018159">
    <property type="entry name" value="Spectrin/alpha-actinin"/>
</dbReference>
<dbReference type="EMBL" id="CP111017">
    <property type="protein sequence ID" value="WAR08807.1"/>
    <property type="molecule type" value="Genomic_DNA"/>
</dbReference>
<evidence type="ECO:0000256" key="11">
    <source>
        <dbReference type="SAM" id="MobiDB-lite"/>
    </source>
</evidence>
<accession>A0ABY7EIP6</accession>
<dbReference type="PROSITE" id="PS50135">
    <property type="entry name" value="ZF_ZZ_2"/>
    <property type="match status" value="1"/>
</dbReference>
<dbReference type="InterPro" id="IPR000433">
    <property type="entry name" value="Znf_ZZ"/>
</dbReference>
<evidence type="ECO:0000256" key="8">
    <source>
        <dbReference type="ARBA" id="ARBA00023212"/>
    </source>
</evidence>
<name>A0ABY7EIP6_MYAAR</name>
<keyword evidence="14" id="KW-1185">Reference proteome</keyword>
<evidence type="ECO:0000256" key="5">
    <source>
        <dbReference type="ARBA" id="ARBA00022771"/>
    </source>
</evidence>
<feature type="region of interest" description="Disordered" evidence="11">
    <location>
        <begin position="769"/>
        <end position="789"/>
    </location>
</feature>
<evidence type="ECO:0000256" key="10">
    <source>
        <dbReference type="SAM" id="Coils"/>
    </source>
</evidence>
<keyword evidence="3" id="KW-0963">Cytoplasm</keyword>
<keyword evidence="7" id="KW-0106">Calcium</keyword>
<dbReference type="PANTHER" id="PTHR12268:SF14">
    <property type="entry name" value="DYSTROPHIN-1"/>
    <property type="match status" value="1"/>
</dbReference>
<feature type="coiled-coil region" evidence="10">
    <location>
        <begin position="806"/>
        <end position="833"/>
    </location>
</feature>
<dbReference type="Proteomes" id="UP001164746">
    <property type="component" value="Chromosome 6"/>
</dbReference>
<evidence type="ECO:0000259" key="12">
    <source>
        <dbReference type="PROSITE" id="PS50135"/>
    </source>
</evidence>
<gene>
    <name evidence="13" type="ORF">MAR_018765</name>
</gene>
<evidence type="ECO:0000256" key="7">
    <source>
        <dbReference type="ARBA" id="ARBA00022837"/>
    </source>
</evidence>
<organism evidence="13 14">
    <name type="scientific">Mya arenaria</name>
    <name type="common">Soft-shell clam</name>
    <dbReference type="NCBI Taxonomy" id="6604"/>
    <lineage>
        <taxon>Eukaryota</taxon>
        <taxon>Metazoa</taxon>
        <taxon>Spiralia</taxon>
        <taxon>Lophotrochozoa</taxon>
        <taxon>Mollusca</taxon>
        <taxon>Bivalvia</taxon>
        <taxon>Autobranchia</taxon>
        <taxon>Heteroconchia</taxon>
        <taxon>Euheterodonta</taxon>
        <taxon>Imparidentia</taxon>
        <taxon>Neoheterodontei</taxon>
        <taxon>Myida</taxon>
        <taxon>Myoidea</taxon>
        <taxon>Myidae</taxon>
        <taxon>Mya</taxon>
    </lineage>
</organism>
<protein>
    <submittedName>
        <fullName evidence="13">DMDD-like protein</fullName>
    </submittedName>
</protein>
<keyword evidence="8" id="KW-0206">Cytoskeleton</keyword>
<evidence type="ECO:0000256" key="6">
    <source>
        <dbReference type="ARBA" id="ARBA00022833"/>
    </source>
</evidence>
<comment type="subcellular location">
    <subcellularLocation>
        <location evidence="2">Cell membrane</location>
        <location evidence="2">Sarcolemma</location>
        <topology evidence="2">Peripheral membrane protein</topology>
        <orientation evidence="2">Cytoplasmic side</orientation>
    </subcellularLocation>
    <subcellularLocation>
        <location evidence="1">Cytoplasm</location>
        <location evidence="1">Cytoskeleton</location>
    </subcellularLocation>
</comment>
<dbReference type="InterPro" id="IPR043145">
    <property type="entry name" value="Znf_ZZ_sf"/>
</dbReference>
<evidence type="ECO:0000313" key="13">
    <source>
        <dbReference type="EMBL" id="WAR08807.1"/>
    </source>
</evidence>
<evidence type="ECO:0000256" key="2">
    <source>
        <dbReference type="ARBA" id="ARBA00004278"/>
    </source>
</evidence>
<keyword evidence="10" id="KW-0175">Coiled coil</keyword>
<feature type="region of interest" description="Disordered" evidence="11">
    <location>
        <begin position="230"/>
        <end position="262"/>
    </location>
</feature>
<evidence type="ECO:0000256" key="4">
    <source>
        <dbReference type="ARBA" id="ARBA00022723"/>
    </source>
</evidence>
<dbReference type="PANTHER" id="PTHR12268">
    <property type="entry name" value="E3 UBIQUITIN-PROTEIN LIGASE KCMF1"/>
    <property type="match status" value="1"/>
</dbReference>
<dbReference type="InterPro" id="IPR015154">
    <property type="entry name" value="EF-hand_dom_typ2"/>
</dbReference>
<dbReference type="SUPFAM" id="SSF47473">
    <property type="entry name" value="EF-hand"/>
    <property type="match status" value="1"/>
</dbReference>
<keyword evidence="5 9" id="KW-0863">Zinc-finger</keyword>
<evidence type="ECO:0000256" key="9">
    <source>
        <dbReference type="PROSITE-ProRule" id="PRU00228"/>
    </source>
</evidence>
<evidence type="ECO:0000313" key="14">
    <source>
        <dbReference type="Proteomes" id="UP001164746"/>
    </source>
</evidence>
<dbReference type="Gene3D" id="1.20.58.60">
    <property type="match status" value="1"/>
</dbReference>
<dbReference type="CDD" id="cd02334">
    <property type="entry name" value="ZZ_dystrophin"/>
    <property type="match status" value="1"/>
</dbReference>
<dbReference type="Gene3D" id="1.10.238.10">
    <property type="entry name" value="EF-hand"/>
    <property type="match status" value="1"/>
</dbReference>
<dbReference type="Pfam" id="PF09069">
    <property type="entry name" value="EF-hand_3"/>
    <property type="match status" value="1"/>
</dbReference>
<keyword evidence="6" id="KW-0862">Zinc</keyword>
<keyword evidence="4" id="KW-0479">Metal-binding</keyword>
<dbReference type="InterPro" id="IPR015153">
    <property type="entry name" value="EF-hand_dom_typ1"/>
</dbReference>
<dbReference type="InterPro" id="IPR050774">
    <property type="entry name" value="KCMF1/Dystrophin"/>
</dbReference>
<dbReference type="PROSITE" id="PS01357">
    <property type="entry name" value="ZF_ZZ_1"/>
    <property type="match status" value="1"/>
</dbReference>
<dbReference type="SUPFAM" id="SSF57850">
    <property type="entry name" value="RING/U-box"/>
    <property type="match status" value="1"/>
</dbReference>
<dbReference type="Pfam" id="PF00569">
    <property type="entry name" value="ZZ"/>
    <property type="match status" value="1"/>
</dbReference>
<dbReference type="SMART" id="SM00150">
    <property type="entry name" value="SPEC"/>
    <property type="match status" value="1"/>
</dbReference>
<dbReference type="CDD" id="cd00176">
    <property type="entry name" value="SPEC"/>
    <property type="match status" value="1"/>
</dbReference>
<dbReference type="InterPro" id="IPR011992">
    <property type="entry name" value="EF-hand-dom_pair"/>
</dbReference>
<proteinExistence type="predicted"/>
<evidence type="ECO:0000256" key="1">
    <source>
        <dbReference type="ARBA" id="ARBA00004245"/>
    </source>
</evidence>
<dbReference type="SUPFAM" id="SSF46966">
    <property type="entry name" value="Spectrin repeat"/>
    <property type="match status" value="2"/>
</dbReference>